<protein>
    <recommendedName>
        <fullName evidence="5">Aminotransferase class I/classII large domain-containing protein</fullName>
    </recommendedName>
</protein>
<organism evidence="6">
    <name type="scientific">Xanthomonas oryzae pv. oryzae</name>
    <dbReference type="NCBI Taxonomy" id="64187"/>
    <lineage>
        <taxon>Bacteria</taxon>
        <taxon>Pseudomonadati</taxon>
        <taxon>Pseudomonadota</taxon>
        <taxon>Gammaproteobacteria</taxon>
        <taxon>Lysobacterales</taxon>
        <taxon>Lysobacteraceae</taxon>
        <taxon>Xanthomonas</taxon>
    </lineage>
</organism>
<comment type="caution">
    <text evidence="6">The sequence shown here is derived from an EMBL/GenBank/DDBJ whole genome shotgun (WGS) entry which is preliminary data.</text>
</comment>
<dbReference type="GO" id="GO:0030170">
    <property type="term" value="F:pyridoxal phosphate binding"/>
    <property type="evidence" value="ECO:0007669"/>
    <property type="project" value="InterPro"/>
</dbReference>
<evidence type="ECO:0000313" key="6">
    <source>
        <dbReference type="EMBL" id="OLG91133.1"/>
    </source>
</evidence>
<dbReference type="InterPro" id="IPR004839">
    <property type="entry name" value="Aminotransferase_I/II_large"/>
</dbReference>
<dbReference type="AlphaFoldDB" id="A0A854DK33"/>
<gene>
    <name evidence="6" type="ORF">BXO512_10885</name>
</gene>
<proteinExistence type="predicted"/>
<dbReference type="InterPro" id="IPR015424">
    <property type="entry name" value="PyrdxlP-dep_Trfase"/>
</dbReference>
<evidence type="ECO:0000259" key="5">
    <source>
        <dbReference type="Pfam" id="PF00155"/>
    </source>
</evidence>
<dbReference type="GO" id="GO:0008483">
    <property type="term" value="F:transaminase activity"/>
    <property type="evidence" value="ECO:0007669"/>
    <property type="project" value="UniProtKB-KW"/>
</dbReference>
<accession>A0A854DK33</accession>
<comment type="cofactor">
    <cofactor evidence="1">
        <name>pyridoxal 5'-phosphate</name>
        <dbReference type="ChEBI" id="CHEBI:597326"/>
    </cofactor>
</comment>
<evidence type="ECO:0000256" key="2">
    <source>
        <dbReference type="ARBA" id="ARBA00022576"/>
    </source>
</evidence>
<evidence type="ECO:0000256" key="1">
    <source>
        <dbReference type="ARBA" id="ARBA00001933"/>
    </source>
</evidence>
<evidence type="ECO:0000256" key="3">
    <source>
        <dbReference type="ARBA" id="ARBA00022679"/>
    </source>
</evidence>
<dbReference type="SUPFAM" id="SSF53383">
    <property type="entry name" value="PLP-dependent transferases"/>
    <property type="match status" value="1"/>
</dbReference>
<keyword evidence="3" id="KW-0808">Transferase</keyword>
<reference evidence="6" key="1">
    <citation type="submission" date="2015-01" db="EMBL/GenBank/DDBJ databases">
        <title>Population genomics of rice bacterial leaf blight strains from India.</title>
        <authorList>
            <person name="Midha S."/>
            <person name="Anil M.G."/>
            <person name="Mishra D."/>
            <person name="Brahma K."/>
            <person name="Laha G.S."/>
            <person name="Sundaram R.M."/>
            <person name="Sonti R.V."/>
            <person name="Patil P.B."/>
        </authorList>
    </citation>
    <scope>NUCLEOTIDE SEQUENCE</scope>
    <source>
        <strain evidence="6">BXO512</strain>
    </source>
</reference>
<dbReference type="Gene3D" id="3.40.640.10">
    <property type="entry name" value="Type I PLP-dependent aspartate aminotransferase-like (Major domain)"/>
    <property type="match status" value="1"/>
</dbReference>
<evidence type="ECO:0000256" key="4">
    <source>
        <dbReference type="ARBA" id="ARBA00022898"/>
    </source>
</evidence>
<dbReference type="EMBL" id="JXEA01000133">
    <property type="protein sequence ID" value="OLG91133.1"/>
    <property type="molecule type" value="Genomic_DNA"/>
</dbReference>
<dbReference type="Pfam" id="PF00155">
    <property type="entry name" value="Aminotran_1_2"/>
    <property type="match status" value="1"/>
</dbReference>
<keyword evidence="4" id="KW-0663">Pyridoxal phosphate</keyword>
<feature type="domain" description="Aminotransferase class I/classII large" evidence="5">
    <location>
        <begin position="5"/>
        <end position="86"/>
    </location>
</feature>
<name>A0A854DK33_XANOO</name>
<dbReference type="PANTHER" id="PTHR42885">
    <property type="entry name" value="HISTIDINOL-PHOSPHATE AMINOTRANSFERASE-RELATED"/>
    <property type="match status" value="1"/>
</dbReference>
<dbReference type="InterPro" id="IPR015421">
    <property type="entry name" value="PyrdxlP-dep_Trfase_major"/>
</dbReference>
<dbReference type="PANTHER" id="PTHR42885:SF2">
    <property type="entry name" value="HISTIDINOL-PHOSPHATE AMINOTRANSFERASE"/>
    <property type="match status" value="1"/>
</dbReference>
<keyword evidence="2" id="KW-0032">Aminotransferase</keyword>
<sequence length="123" mass="13465">MCAAETNVGVICICNPNNPTGSVTARRDLDDALAHKPKGSVLVVDEAYIHFAQSTRSMVDMVAAGEDVVVLRTFSKRYGMSGIRWAMRRRARICWPSGRSTASTACRSPPPPQGWLACAILRW</sequence>